<keyword evidence="2 3" id="KW-1015">Disulfide bond</keyword>
<keyword evidence="4" id="KW-0812">Transmembrane</keyword>
<dbReference type="PROSITE" id="PS01209">
    <property type="entry name" value="LDLRA_1"/>
    <property type="match status" value="1"/>
</dbReference>
<feature type="signal peptide" evidence="5">
    <location>
        <begin position="1"/>
        <end position="22"/>
    </location>
</feature>
<dbReference type="PANTHER" id="PTHR24251:SF37">
    <property type="entry name" value="CUB DOMAIN-CONTAINING PROTEIN"/>
    <property type="match status" value="1"/>
</dbReference>
<dbReference type="AlphaFoldDB" id="A0A2G8KBG6"/>
<dbReference type="InterPro" id="IPR002172">
    <property type="entry name" value="LDrepeatLR_classA_rpt"/>
</dbReference>
<dbReference type="STRING" id="307972.A0A2G8KBG6"/>
<dbReference type="Gene3D" id="4.10.400.10">
    <property type="entry name" value="Low-density Lipoprotein Receptor"/>
    <property type="match status" value="2"/>
</dbReference>
<protein>
    <recommendedName>
        <fullName evidence="6">CUB domain-containing protein</fullName>
    </recommendedName>
</protein>
<dbReference type="SMART" id="SM00042">
    <property type="entry name" value="CUB"/>
    <property type="match status" value="1"/>
</dbReference>
<feature type="disulfide bond" evidence="3">
    <location>
        <begin position="194"/>
        <end position="212"/>
    </location>
</feature>
<dbReference type="SMART" id="SM00192">
    <property type="entry name" value="LDLa"/>
    <property type="match status" value="3"/>
</dbReference>
<keyword evidence="4" id="KW-1133">Transmembrane helix</keyword>
<feature type="domain" description="CUB" evidence="6">
    <location>
        <begin position="25"/>
        <end position="135"/>
    </location>
</feature>
<dbReference type="PROSITE" id="PS01180">
    <property type="entry name" value="CUB"/>
    <property type="match status" value="1"/>
</dbReference>
<feature type="disulfide bond" evidence="3">
    <location>
        <begin position="151"/>
        <end position="169"/>
    </location>
</feature>
<dbReference type="InterPro" id="IPR023415">
    <property type="entry name" value="LDLR_class-A_CS"/>
</dbReference>
<feature type="chain" id="PRO_5013647854" description="CUB domain-containing protein" evidence="5">
    <location>
        <begin position="23"/>
        <end position="374"/>
    </location>
</feature>
<feature type="disulfide bond" evidence="3">
    <location>
        <begin position="144"/>
        <end position="156"/>
    </location>
</feature>
<sequence>MISPDRALLLLLFAAFVNISRAETCRENVFVGLNGANFSSPSFPDAYPENLRCVWTFSTSRNFRLLITFDFINTEQDYDFINVEEEQTESLLLKWSGGPTNGTPTIHSQNNDIVVKFSTDYSVNSEGFFGRVEISSLFQTDFVCADNNFDCGNGVCIPKDSECDSEQNCGNAEDDPSRRACDLLACTPPFSFRCLDGSCISESSECDGIEDCLYGDDEPKTCNSDCDGQFRCLDSSCVPLSWVCDGSPDCFQRKMNMIAHARKQNLPVMRSASQVLGSVMAKMTVAMVKTKQSFYAAPSVLVILSQITSLIVDLMVRLHQESGNLQCARNLRLVLTLPNAYLILLLFVKTKKRNMLLASVLIRMGKIYEDANFA</sequence>
<evidence type="ECO:0000313" key="7">
    <source>
        <dbReference type="EMBL" id="PIK45322.1"/>
    </source>
</evidence>
<evidence type="ECO:0000256" key="3">
    <source>
        <dbReference type="PROSITE-ProRule" id="PRU00124"/>
    </source>
</evidence>
<reference evidence="7 8" key="1">
    <citation type="journal article" date="2017" name="PLoS Biol.">
        <title>The sea cucumber genome provides insights into morphological evolution and visceral regeneration.</title>
        <authorList>
            <person name="Zhang X."/>
            <person name="Sun L."/>
            <person name="Yuan J."/>
            <person name="Sun Y."/>
            <person name="Gao Y."/>
            <person name="Zhang L."/>
            <person name="Li S."/>
            <person name="Dai H."/>
            <person name="Hamel J.F."/>
            <person name="Liu C."/>
            <person name="Yu Y."/>
            <person name="Liu S."/>
            <person name="Lin W."/>
            <person name="Guo K."/>
            <person name="Jin S."/>
            <person name="Xu P."/>
            <person name="Storey K.B."/>
            <person name="Huan P."/>
            <person name="Zhang T."/>
            <person name="Zhou Y."/>
            <person name="Zhang J."/>
            <person name="Lin C."/>
            <person name="Li X."/>
            <person name="Xing L."/>
            <person name="Huo D."/>
            <person name="Sun M."/>
            <person name="Wang L."/>
            <person name="Mercier A."/>
            <person name="Li F."/>
            <person name="Yang H."/>
            <person name="Xiang J."/>
        </authorList>
    </citation>
    <scope>NUCLEOTIDE SEQUENCE [LARGE SCALE GENOMIC DNA]</scope>
    <source>
        <strain evidence="7">Shaxun</strain>
        <tissue evidence="7">Muscle</tissue>
    </source>
</reference>
<keyword evidence="5" id="KW-0732">Signal</keyword>
<feature type="transmembrane region" description="Helical" evidence="4">
    <location>
        <begin position="294"/>
        <end position="318"/>
    </location>
</feature>
<organism evidence="7 8">
    <name type="scientific">Stichopus japonicus</name>
    <name type="common">Sea cucumber</name>
    <dbReference type="NCBI Taxonomy" id="307972"/>
    <lineage>
        <taxon>Eukaryota</taxon>
        <taxon>Metazoa</taxon>
        <taxon>Echinodermata</taxon>
        <taxon>Eleutherozoa</taxon>
        <taxon>Echinozoa</taxon>
        <taxon>Holothuroidea</taxon>
        <taxon>Aspidochirotacea</taxon>
        <taxon>Aspidochirotida</taxon>
        <taxon>Stichopodidae</taxon>
        <taxon>Apostichopus</taxon>
    </lineage>
</organism>
<dbReference type="OrthoDB" id="9990982at2759"/>
<feature type="disulfide bond" evidence="3">
    <location>
        <begin position="232"/>
        <end position="250"/>
    </location>
</feature>
<keyword evidence="4" id="KW-0472">Membrane</keyword>
<dbReference type="Gene3D" id="2.60.120.290">
    <property type="entry name" value="Spermadhesin, CUB domain"/>
    <property type="match status" value="1"/>
</dbReference>
<evidence type="ECO:0000256" key="1">
    <source>
        <dbReference type="ARBA" id="ARBA00022737"/>
    </source>
</evidence>
<name>A0A2G8KBG6_STIJA</name>
<keyword evidence="8" id="KW-1185">Reference proteome</keyword>
<dbReference type="PROSITE" id="PS50068">
    <property type="entry name" value="LDLRA_2"/>
    <property type="match status" value="3"/>
</dbReference>
<dbReference type="CDD" id="cd00112">
    <property type="entry name" value="LDLa"/>
    <property type="match status" value="3"/>
</dbReference>
<gene>
    <name evidence="7" type="ORF">BSL78_17823</name>
</gene>
<dbReference type="EMBL" id="MRZV01000719">
    <property type="protein sequence ID" value="PIK45322.1"/>
    <property type="molecule type" value="Genomic_DNA"/>
</dbReference>
<comment type="caution">
    <text evidence="7">The sequence shown here is derived from an EMBL/GenBank/DDBJ whole genome shotgun (WGS) entry which is preliminary data.</text>
</comment>
<proteinExistence type="predicted"/>
<dbReference type="SUPFAM" id="SSF57424">
    <property type="entry name" value="LDL receptor-like module"/>
    <property type="match status" value="3"/>
</dbReference>
<dbReference type="PANTHER" id="PTHR24251">
    <property type="entry name" value="OVOCHYMASE-RELATED"/>
    <property type="match status" value="1"/>
</dbReference>
<dbReference type="InterPro" id="IPR036055">
    <property type="entry name" value="LDL_receptor-like_sf"/>
</dbReference>
<evidence type="ECO:0000259" key="6">
    <source>
        <dbReference type="PROSITE" id="PS01180"/>
    </source>
</evidence>
<dbReference type="InterPro" id="IPR000859">
    <property type="entry name" value="CUB_dom"/>
</dbReference>
<evidence type="ECO:0000256" key="2">
    <source>
        <dbReference type="ARBA" id="ARBA00023157"/>
    </source>
</evidence>
<keyword evidence="1" id="KW-0677">Repeat</keyword>
<dbReference type="SUPFAM" id="SSF49854">
    <property type="entry name" value="Spermadhesin, CUB domain"/>
    <property type="match status" value="1"/>
</dbReference>
<accession>A0A2G8KBG6</accession>
<dbReference type="Proteomes" id="UP000230750">
    <property type="component" value="Unassembled WGS sequence"/>
</dbReference>
<dbReference type="Pfam" id="PF00431">
    <property type="entry name" value="CUB"/>
    <property type="match status" value="1"/>
</dbReference>
<dbReference type="InterPro" id="IPR035914">
    <property type="entry name" value="Sperma_CUB_dom_sf"/>
</dbReference>
<feature type="transmembrane region" description="Helical" evidence="4">
    <location>
        <begin position="330"/>
        <end position="348"/>
    </location>
</feature>
<dbReference type="PRINTS" id="PR00261">
    <property type="entry name" value="LDLRECEPTOR"/>
</dbReference>
<evidence type="ECO:0000313" key="8">
    <source>
        <dbReference type="Proteomes" id="UP000230750"/>
    </source>
</evidence>
<dbReference type="CDD" id="cd00041">
    <property type="entry name" value="CUB"/>
    <property type="match status" value="1"/>
</dbReference>
<comment type="caution">
    <text evidence="3">Lacks conserved residue(s) required for the propagation of feature annotation.</text>
</comment>
<dbReference type="Pfam" id="PF00057">
    <property type="entry name" value="Ldl_recept_a"/>
    <property type="match status" value="2"/>
</dbReference>
<evidence type="ECO:0000256" key="5">
    <source>
        <dbReference type="SAM" id="SignalP"/>
    </source>
</evidence>
<evidence type="ECO:0000256" key="4">
    <source>
        <dbReference type="SAM" id="Phobius"/>
    </source>
</evidence>